<dbReference type="Proteomes" id="UP000473885">
    <property type="component" value="Unassembled WGS sequence"/>
</dbReference>
<evidence type="ECO:0008006" key="3">
    <source>
        <dbReference type="Google" id="ProtNLM"/>
    </source>
</evidence>
<sequence>MIFIVFNLQGCSKKADTKEREIEPPNFSKVTLLEKKNENLNIYEANEEGLFKNGTIKENIMDGKYNLQKSIYVYLNYVSKGKELDKSKISIIKDKTLRVLEDFYNASDIRLSPKASKLAYRTFKEDSLNSAQGMKMYDIENNKEIKLNSKVLISGNLFQWLNEDEIIYYGMIPEEKGSSKIYKYNFREKKEEPYVGDIKGYCSYIVPVKDDVVFISRDNDKSNLYYYKKTTNEFIKISDSIDQAYDYTIDKNHNIYFIANDYIEQKKSLYCISYKDKVLKRLTYDFPTEVNVKGGISTDEKGNVYFIGSNNDRNSSSDGVYIYKPVEGSVNVLSDFESLYYILQGK</sequence>
<dbReference type="AlphaFoldDB" id="A0A6M0R7W6"/>
<evidence type="ECO:0000313" key="1">
    <source>
        <dbReference type="EMBL" id="NEZ46332.1"/>
    </source>
</evidence>
<organism evidence="1 2">
    <name type="scientific">Clostridium niameyense</name>
    <dbReference type="NCBI Taxonomy" id="1622073"/>
    <lineage>
        <taxon>Bacteria</taxon>
        <taxon>Bacillati</taxon>
        <taxon>Bacillota</taxon>
        <taxon>Clostridia</taxon>
        <taxon>Eubacteriales</taxon>
        <taxon>Clostridiaceae</taxon>
        <taxon>Clostridium</taxon>
    </lineage>
</organism>
<reference evidence="1 2" key="1">
    <citation type="submission" date="2019-04" db="EMBL/GenBank/DDBJ databases">
        <title>Genome sequencing of Clostridium botulinum Groups I-IV and Clostridium butyricum.</title>
        <authorList>
            <person name="Brunt J."/>
            <person name="Van Vliet A.H.M."/>
            <person name="Stringer S.C."/>
            <person name="Carter A.T."/>
            <person name="Peck M.W."/>
        </authorList>
    </citation>
    <scope>NUCLEOTIDE SEQUENCE [LARGE SCALE GENOMIC DNA]</scope>
    <source>
        <strain evidence="1 2">IFR 18/094</strain>
    </source>
</reference>
<dbReference type="RefSeq" id="WP_129582146.1">
    <property type="nucleotide sequence ID" value="NZ_SXDP01000002.1"/>
</dbReference>
<evidence type="ECO:0000313" key="2">
    <source>
        <dbReference type="Proteomes" id="UP000473885"/>
    </source>
</evidence>
<dbReference type="SUPFAM" id="SSF69304">
    <property type="entry name" value="Tricorn protease N-terminal domain"/>
    <property type="match status" value="1"/>
</dbReference>
<protein>
    <recommendedName>
        <fullName evidence="3">Lipoprotein</fullName>
    </recommendedName>
</protein>
<proteinExistence type="predicted"/>
<gene>
    <name evidence="1" type="ORF">FDF74_03785</name>
</gene>
<accession>A0A6M0R7W6</accession>
<dbReference type="OrthoDB" id="1889062at2"/>
<name>A0A6M0R7W6_9CLOT</name>
<keyword evidence="2" id="KW-1185">Reference proteome</keyword>
<comment type="caution">
    <text evidence="1">The sequence shown here is derived from an EMBL/GenBank/DDBJ whole genome shotgun (WGS) entry which is preliminary data.</text>
</comment>
<dbReference type="EMBL" id="SXDP01000002">
    <property type="protein sequence ID" value="NEZ46332.1"/>
    <property type="molecule type" value="Genomic_DNA"/>
</dbReference>